<dbReference type="AlphaFoldDB" id="K1QXD6"/>
<organism evidence="1">
    <name type="scientific">Magallana gigas</name>
    <name type="common">Pacific oyster</name>
    <name type="synonym">Crassostrea gigas</name>
    <dbReference type="NCBI Taxonomy" id="29159"/>
    <lineage>
        <taxon>Eukaryota</taxon>
        <taxon>Metazoa</taxon>
        <taxon>Spiralia</taxon>
        <taxon>Lophotrochozoa</taxon>
        <taxon>Mollusca</taxon>
        <taxon>Bivalvia</taxon>
        <taxon>Autobranchia</taxon>
        <taxon>Pteriomorphia</taxon>
        <taxon>Ostreida</taxon>
        <taxon>Ostreoidea</taxon>
        <taxon>Ostreidae</taxon>
        <taxon>Magallana</taxon>
    </lineage>
</organism>
<name>K1QXD6_MAGGI</name>
<dbReference type="HOGENOM" id="CLU_811982_0_0_1"/>
<gene>
    <name evidence="1" type="ORF">CGI_10019105</name>
</gene>
<accession>K1QXD6</accession>
<sequence length="342" mass="38580">MGEAERAQWLLSMPTLAEYNQGMQTFTDTGYQTSDQHVDMSRSRMEKDNKDGNVLRDFLKDRDPFVLRDKTLLNIETGMIADNDANTDAAKSIGEKTIQSIAGQLLMFQRLTAVESETLNTTAELFQYELSSFPKSMFEANGLLKQAAKAKLGEAIWSIGDCHAEELPTTNLLNVIDGGFLLHRIPWSKGETFSQICSKYVDHVKRGFQNPIVVMDCYIGTSTKDMTHMGRSKGIQTSTITFTENMPLRIKKETFLLNVSNKQRFAELIVRKLQESNIEAIQSEGDAYLLICQAAVNKADDHTVAVYGEDTDLLVLLCHYAKEGRQIFFTTDKQTSMKNRRV</sequence>
<reference evidence="1" key="1">
    <citation type="journal article" date="2012" name="Nature">
        <title>The oyster genome reveals stress adaptation and complexity of shell formation.</title>
        <authorList>
            <person name="Zhang G."/>
            <person name="Fang X."/>
            <person name="Guo X."/>
            <person name="Li L."/>
            <person name="Luo R."/>
            <person name="Xu F."/>
            <person name="Yang P."/>
            <person name="Zhang L."/>
            <person name="Wang X."/>
            <person name="Qi H."/>
            <person name="Xiong Z."/>
            <person name="Que H."/>
            <person name="Xie Y."/>
            <person name="Holland P.W."/>
            <person name="Paps J."/>
            <person name="Zhu Y."/>
            <person name="Wu F."/>
            <person name="Chen Y."/>
            <person name="Wang J."/>
            <person name="Peng C."/>
            <person name="Meng J."/>
            <person name="Yang L."/>
            <person name="Liu J."/>
            <person name="Wen B."/>
            <person name="Zhang N."/>
            <person name="Huang Z."/>
            <person name="Zhu Q."/>
            <person name="Feng Y."/>
            <person name="Mount A."/>
            <person name="Hedgecock D."/>
            <person name="Xu Z."/>
            <person name="Liu Y."/>
            <person name="Domazet-Loso T."/>
            <person name="Du Y."/>
            <person name="Sun X."/>
            <person name="Zhang S."/>
            <person name="Liu B."/>
            <person name="Cheng P."/>
            <person name="Jiang X."/>
            <person name="Li J."/>
            <person name="Fan D."/>
            <person name="Wang W."/>
            <person name="Fu W."/>
            <person name="Wang T."/>
            <person name="Wang B."/>
            <person name="Zhang J."/>
            <person name="Peng Z."/>
            <person name="Li Y."/>
            <person name="Li N."/>
            <person name="Wang J."/>
            <person name="Chen M."/>
            <person name="He Y."/>
            <person name="Tan F."/>
            <person name="Song X."/>
            <person name="Zheng Q."/>
            <person name="Huang R."/>
            <person name="Yang H."/>
            <person name="Du X."/>
            <person name="Chen L."/>
            <person name="Yang M."/>
            <person name="Gaffney P.M."/>
            <person name="Wang S."/>
            <person name="Luo L."/>
            <person name="She Z."/>
            <person name="Ming Y."/>
            <person name="Huang W."/>
            <person name="Zhang S."/>
            <person name="Huang B."/>
            <person name="Zhang Y."/>
            <person name="Qu T."/>
            <person name="Ni P."/>
            <person name="Miao G."/>
            <person name="Wang J."/>
            <person name="Wang Q."/>
            <person name="Steinberg C.E."/>
            <person name="Wang H."/>
            <person name="Li N."/>
            <person name="Qian L."/>
            <person name="Zhang G."/>
            <person name="Li Y."/>
            <person name="Yang H."/>
            <person name="Liu X."/>
            <person name="Wang J."/>
            <person name="Yin Y."/>
            <person name="Wang J."/>
        </authorList>
    </citation>
    <scope>NUCLEOTIDE SEQUENCE [LARGE SCALE GENOMIC DNA]</scope>
    <source>
        <strain evidence="1">05x7-T-G4-1.051#20</strain>
    </source>
</reference>
<dbReference type="InParanoid" id="K1QXD6"/>
<proteinExistence type="predicted"/>
<dbReference type="EMBL" id="JH818396">
    <property type="protein sequence ID" value="EKC35834.1"/>
    <property type="molecule type" value="Genomic_DNA"/>
</dbReference>
<protein>
    <submittedName>
        <fullName evidence="1">Uncharacterized protein</fullName>
    </submittedName>
</protein>
<evidence type="ECO:0000313" key="1">
    <source>
        <dbReference type="EMBL" id="EKC35834.1"/>
    </source>
</evidence>